<dbReference type="EMBL" id="BGPR01003383">
    <property type="protein sequence ID" value="GBM87452.1"/>
    <property type="molecule type" value="Genomic_DNA"/>
</dbReference>
<protein>
    <submittedName>
        <fullName evidence="1">Uncharacterized protein</fullName>
    </submittedName>
</protein>
<name>A0A4Y2JDX0_ARAVE</name>
<dbReference type="Proteomes" id="UP000499080">
    <property type="component" value="Unassembled WGS sequence"/>
</dbReference>
<reference evidence="1 2" key="1">
    <citation type="journal article" date="2019" name="Sci. Rep.">
        <title>Orb-weaving spider Araneus ventricosus genome elucidates the spidroin gene catalogue.</title>
        <authorList>
            <person name="Kono N."/>
            <person name="Nakamura H."/>
            <person name="Ohtoshi R."/>
            <person name="Moran D.A.P."/>
            <person name="Shinohara A."/>
            <person name="Yoshida Y."/>
            <person name="Fujiwara M."/>
            <person name="Mori M."/>
            <person name="Tomita M."/>
            <person name="Arakawa K."/>
        </authorList>
    </citation>
    <scope>NUCLEOTIDE SEQUENCE [LARGE SCALE GENOMIC DNA]</scope>
</reference>
<sequence length="119" mass="13268">MISNYIASGTTMSSRPPSCKYKTFSVISFGDESEMISSVGEFTILSLRTTVFGQSSCLTTYARSVWTLRSGISPSRELKAVKVSYTRVRLAHRISPLISPLTLSDIEPLQYESRCVICW</sequence>
<gene>
    <name evidence="1" type="ORF">AVEN_9554_1</name>
</gene>
<keyword evidence="2" id="KW-1185">Reference proteome</keyword>
<proteinExistence type="predicted"/>
<evidence type="ECO:0000313" key="1">
    <source>
        <dbReference type="EMBL" id="GBM87452.1"/>
    </source>
</evidence>
<comment type="caution">
    <text evidence="1">The sequence shown here is derived from an EMBL/GenBank/DDBJ whole genome shotgun (WGS) entry which is preliminary data.</text>
</comment>
<accession>A0A4Y2JDX0</accession>
<dbReference type="AlphaFoldDB" id="A0A4Y2JDX0"/>
<evidence type="ECO:0000313" key="2">
    <source>
        <dbReference type="Proteomes" id="UP000499080"/>
    </source>
</evidence>
<organism evidence="1 2">
    <name type="scientific">Araneus ventricosus</name>
    <name type="common">Orbweaver spider</name>
    <name type="synonym">Epeira ventricosa</name>
    <dbReference type="NCBI Taxonomy" id="182803"/>
    <lineage>
        <taxon>Eukaryota</taxon>
        <taxon>Metazoa</taxon>
        <taxon>Ecdysozoa</taxon>
        <taxon>Arthropoda</taxon>
        <taxon>Chelicerata</taxon>
        <taxon>Arachnida</taxon>
        <taxon>Araneae</taxon>
        <taxon>Araneomorphae</taxon>
        <taxon>Entelegynae</taxon>
        <taxon>Araneoidea</taxon>
        <taxon>Araneidae</taxon>
        <taxon>Araneus</taxon>
    </lineage>
</organism>